<keyword evidence="3" id="KW-1185">Reference proteome</keyword>
<gene>
    <name evidence="2" type="ORF">B7463_g2045</name>
</gene>
<feature type="non-terminal residue" evidence="2">
    <location>
        <position position="382"/>
    </location>
</feature>
<organism evidence="2 3">
    <name type="scientific">Scytalidium lignicola</name>
    <name type="common">Hyphomycete</name>
    <dbReference type="NCBI Taxonomy" id="5539"/>
    <lineage>
        <taxon>Eukaryota</taxon>
        <taxon>Fungi</taxon>
        <taxon>Dikarya</taxon>
        <taxon>Ascomycota</taxon>
        <taxon>Pezizomycotina</taxon>
        <taxon>Leotiomycetes</taxon>
        <taxon>Leotiomycetes incertae sedis</taxon>
        <taxon>Scytalidium</taxon>
    </lineage>
</organism>
<evidence type="ECO:0000256" key="1">
    <source>
        <dbReference type="SAM" id="MobiDB-lite"/>
    </source>
</evidence>
<comment type="caution">
    <text evidence="2">The sequence shown here is derived from an EMBL/GenBank/DDBJ whole genome shotgun (WGS) entry which is preliminary data.</text>
</comment>
<feature type="region of interest" description="Disordered" evidence="1">
    <location>
        <begin position="1"/>
        <end position="28"/>
    </location>
</feature>
<evidence type="ECO:0000313" key="3">
    <source>
        <dbReference type="Proteomes" id="UP000258309"/>
    </source>
</evidence>
<reference evidence="2 3" key="1">
    <citation type="submission" date="2018-05" db="EMBL/GenBank/DDBJ databases">
        <title>Draft genome sequence of Scytalidium lignicola DSM 105466, a ubiquitous saprotrophic fungus.</title>
        <authorList>
            <person name="Buettner E."/>
            <person name="Gebauer A.M."/>
            <person name="Hofrichter M."/>
            <person name="Liers C."/>
            <person name="Kellner H."/>
        </authorList>
    </citation>
    <scope>NUCLEOTIDE SEQUENCE [LARGE SCALE GENOMIC DNA]</scope>
    <source>
        <strain evidence="2 3">DSM 105466</strain>
    </source>
</reference>
<dbReference type="Proteomes" id="UP000258309">
    <property type="component" value="Unassembled WGS sequence"/>
</dbReference>
<feature type="compositionally biased region" description="Basic and acidic residues" evidence="1">
    <location>
        <begin position="320"/>
        <end position="339"/>
    </location>
</feature>
<proteinExistence type="predicted"/>
<evidence type="ECO:0000313" key="2">
    <source>
        <dbReference type="EMBL" id="RFU34261.1"/>
    </source>
</evidence>
<accession>A0A3E2HMJ8</accession>
<feature type="non-terminal residue" evidence="2">
    <location>
        <position position="1"/>
    </location>
</feature>
<dbReference type="AlphaFoldDB" id="A0A3E2HMJ8"/>
<feature type="region of interest" description="Disordered" evidence="1">
    <location>
        <begin position="359"/>
        <end position="382"/>
    </location>
</feature>
<dbReference type="EMBL" id="NCSJ02000023">
    <property type="protein sequence ID" value="RFU34261.1"/>
    <property type="molecule type" value="Genomic_DNA"/>
</dbReference>
<name>A0A3E2HMJ8_SCYLI</name>
<protein>
    <submittedName>
        <fullName evidence="2">Uncharacterized protein</fullName>
    </submittedName>
</protein>
<feature type="region of interest" description="Disordered" evidence="1">
    <location>
        <begin position="312"/>
        <end position="339"/>
    </location>
</feature>
<sequence length="382" mass="43936">MSRAEDSEESSSSYSRTPSPKPIVVPNNRRHMALRRLEGDVRSSGPRLRKNDYNRLNIRVTPVTLDENGAPCPEFCFFSPYQGDDLPPVNKETMGRDFREYGEDDDHGKFGLDTIERTRVMQVYFMIYWNSYIFNLRDKGEAVWSAKDPQYAVRNITDDPDQQSPHLMCQMIHDMNADGRLFRSELLIIIILIRSRIEFGEFDQYKVAPVLLYSFFGLQHARILHAYYDNDSHELIVARSQTFNFQLQNIPALQLFARWSLSHRVGNTKHEVYGMFPPTGIPIRTERIESARKRQRSEVDILFERRASAERHAAAARNASTERRAAAERHVEAERRASAERHSAALMLARAELTEAIIGRESRESVKAAESAKAAETDTNPE</sequence>
<dbReference type="OrthoDB" id="4177740at2759"/>